<dbReference type="Proteomes" id="UP000199110">
    <property type="component" value="Unassembled WGS sequence"/>
</dbReference>
<dbReference type="OrthoDB" id="5880742at2"/>
<evidence type="ECO:0000313" key="1">
    <source>
        <dbReference type="EMBL" id="SFI40771.1"/>
    </source>
</evidence>
<name>A0A1I3HYL1_9RHOB</name>
<dbReference type="RefSeq" id="WP_092777241.1">
    <property type="nucleotide sequence ID" value="NZ_FORA01000001.1"/>
</dbReference>
<dbReference type="EMBL" id="FORA01000001">
    <property type="protein sequence ID" value="SFI40771.1"/>
    <property type="molecule type" value="Genomic_DNA"/>
</dbReference>
<reference evidence="1 2" key="1">
    <citation type="submission" date="2016-10" db="EMBL/GenBank/DDBJ databases">
        <authorList>
            <person name="de Groot N.N."/>
        </authorList>
    </citation>
    <scope>NUCLEOTIDE SEQUENCE [LARGE SCALE GENOMIC DNA]</scope>
    <source>
        <strain evidence="1 2">DSM 19073</strain>
    </source>
</reference>
<dbReference type="AlphaFoldDB" id="A0A1I3HYL1"/>
<sequence>MNDPTDDYFIVLRDREWVDDAPRFAGFVTGNDWTADRMYDRDPISRAEPMLFEIDERELRLRDNVPGEIGHWVVSGGEILVSAMVAEVLARTRATGWELVPSILRTIHGDHAEPIFYLHFMEGLDLWDRSRSEYGTPFDPEIDFSANLSRIRLDPERVAPLLLQDRQLFLLDGVGISPVLLHRDLVETLLSADVILGARLMPLADYGA</sequence>
<gene>
    <name evidence="1" type="ORF">SAMN04488095_0750</name>
</gene>
<proteinExistence type="predicted"/>
<accession>A0A1I3HYL1</accession>
<dbReference type="STRING" id="390807.SAMN04488095_0750"/>
<keyword evidence="2" id="KW-1185">Reference proteome</keyword>
<protein>
    <submittedName>
        <fullName evidence="1">Uncharacterized protein</fullName>
    </submittedName>
</protein>
<organism evidence="1 2">
    <name type="scientific">Jannaschia pohangensis</name>
    <dbReference type="NCBI Taxonomy" id="390807"/>
    <lineage>
        <taxon>Bacteria</taxon>
        <taxon>Pseudomonadati</taxon>
        <taxon>Pseudomonadota</taxon>
        <taxon>Alphaproteobacteria</taxon>
        <taxon>Rhodobacterales</taxon>
        <taxon>Roseobacteraceae</taxon>
        <taxon>Jannaschia</taxon>
    </lineage>
</organism>
<evidence type="ECO:0000313" key="2">
    <source>
        <dbReference type="Proteomes" id="UP000199110"/>
    </source>
</evidence>